<feature type="transmembrane region" description="Helical" evidence="1">
    <location>
        <begin position="165"/>
        <end position="183"/>
    </location>
</feature>
<name>A0A1F7IHR2_9BACT</name>
<keyword evidence="1" id="KW-1133">Transmembrane helix</keyword>
<protein>
    <recommendedName>
        <fullName evidence="2">Inositolphosphotransferase Aur1/Ipt1 domain-containing protein</fullName>
    </recommendedName>
</protein>
<feature type="transmembrane region" description="Helical" evidence="1">
    <location>
        <begin position="126"/>
        <end position="153"/>
    </location>
</feature>
<dbReference type="GO" id="GO:0016020">
    <property type="term" value="C:membrane"/>
    <property type="evidence" value="ECO:0007669"/>
    <property type="project" value="UniProtKB-SubCell"/>
</dbReference>
<keyword evidence="1" id="KW-0472">Membrane</keyword>
<feature type="transmembrane region" description="Helical" evidence="1">
    <location>
        <begin position="43"/>
        <end position="63"/>
    </location>
</feature>
<gene>
    <name evidence="3" type="ORF">A3A74_03230</name>
</gene>
<feature type="transmembrane region" description="Helical" evidence="1">
    <location>
        <begin position="70"/>
        <end position="89"/>
    </location>
</feature>
<dbReference type="InterPro" id="IPR036938">
    <property type="entry name" value="PAP2/HPO_sf"/>
</dbReference>
<evidence type="ECO:0000256" key="1">
    <source>
        <dbReference type="SAM" id="Phobius"/>
    </source>
</evidence>
<dbReference type="InterPro" id="IPR026841">
    <property type="entry name" value="Aur1/Ipt1"/>
</dbReference>
<feature type="domain" description="Inositolphosphotransferase Aur1/Ipt1" evidence="2">
    <location>
        <begin position="50"/>
        <end position="181"/>
    </location>
</feature>
<dbReference type="AlphaFoldDB" id="A0A1F7IHR2"/>
<dbReference type="Pfam" id="PF14378">
    <property type="entry name" value="PAP2_3"/>
    <property type="match status" value="1"/>
</dbReference>
<accession>A0A1F7IHR2</accession>
<evidence type="ECO:0000259" key="2">
    <source>
        <dbReference type="Pfam" id="PF14378"/>
    </source>
</evidence>
<reference evidence="3 4" key="1">
    <citation type="journal article" date="2016" name="Nat. Commun.">
        <title>Thousands of microbial genomes shed light on interconnected biogeochemical processes in an aquifer system.</title>
        <authorList>
            <person name="Anantharaman K."/>
            <person name="Brown C.T."/>
            <person name="Hug L.A."/>
            <person name="Sharon I."/>
            <person name="Castelle C.J."/>
            <person name="Probst A.J."/>
            <person name="Thomas B.C."/>
            <person name="Singh A."/>
            <person name="Wilkins M.J."/>
            <person name="Karaoz U."/>
            <person name="Brodie E.L."/>
            <person name="Williams K.H."/>
            <person name="Hubbard S.S."/>
            <person name="Banfield J.F."/>
        </authorList>
    </citation>
    <scope>NUCLEOTIDE SEQUENCE [LARGE SCALE GENOMIC DNA]</scope>
</reference>
<dbReference type="SUPFAM" id="SSF48317">
    <property type="entry name" value="Acid phosphatase/Vanadium-dependent haloperoxidase"/>
    <property type="match status" value="1"/>
</dbReference>
<sequence length="185" mass="21640">MLNREQILILFLVIKSLYLPLNRRKSRYYWKLPIDDKIPLIPWFIVPYIGYYIYIIVTIFLLWNTKHINSLLYSFIYSYIIACIFWYLFPNGVKRPLILGKTFFHKATAFIYKLDGDANGFPSAHIFITLLCAYYLLMIFNSHISLIGLSGLLIILSTLFTKQHYIIDIIGGIIVFITVLALSNL</sequence>
<comment type="caution">
    <text evidence="3">The sequence shown here is derived from an EMBL/GenBank/DDBJ whole genome shotgun (WGS) entry which is preliminary data.</text>
</comment>
<dbReference type="Proteomes" id="UP000179270">
    <property type="component" value="Unassembled WGS sequence"/>
</dbReference>
<evidence type="ECO:0000313" key="3">
    <source>
        <dbReference type="EMBL" id="OGK42911.1"/>
    </source>
</evidence>
<feature type="transmembrane region" description="Helical" evidence="1">
    <location>
        <begin position="7"/>
        <end position="23"/>
    </location>
</feature>
<proteinExistence type="predicted"/>
<dbReference type="STRING" id="1802055.A3A74_03230"/>
<organism evidence="3 4">
    <name type="scientific">Candidatus Roizmanbacteria bacterium RIFCSPLOWO2_01_FULL_35_13</name>
    <dbReference type="NCBI Taxonomy" id="1802055"/>
    <lineage>
        <taxon>Bacteria</taxon>
        <taxon>Candidatus Roizmaniibacteriota</taxon>
    </lineage>
</organism>
<keyword evidence="1" id="KW-0812">Transmembrane</keyword>
<evidence type="ECO:0000313" key="4">
    <source>
        <dbReference type="Proteomes" id="UP000179270"/>
    </source>
</evidence>
<dbReference type="EMBL" id="MGAF01000003">
    <property type="protein sequence ID" value="OGK42911.1"/>
    <property type="molecule type" value="Genomic_DNA"/>
</dbReference>